<sequence>MKEKKVLIRQVTFGLQMKLTLAFVAIFAFIIIGRTIVVSYAIQSQTISANIVNISSMIIAILLGIVVSFYTVRTLVIKPLEAMKDYIIQKANGDFQSDLSQDLLNKKDEFGAIADALKNMQASIKQMITNITTKSKDVSQISDSLAATSEEMTASSQELANTMEYIANGASKQATDLTNILLSLSELTKNIEKIHIELQDFNSETESTKHKASNGKTEMDNLVQSIEEVKKAFRVVAAQIERLTASVQEISGITEIISSISQQTNLLALNAAIEAARAGELGKGFAIVAEEVRMLAEESKKSTDKITALVGTVNTDTDEVIKTSKRVEASLEAQVLSLRNTVTSFEEILLSVEKTAPRMKSTYERMDEIQKAKNIVVESVERANAITTENVTSTEQVAASTEQLSVSSDEISSTAQNLKDVVQRFRESVSIFKI</sequence>
<dbReference type="GO" id="GO:0007165">
    <property type="term" value="P:signal transduction"/>
    <property type="evidence" value="ECO:0007669"/>
    <property type="project" value="UniProtKB-KW"/>
</dbReference>
<dbReference type="Proteomes" id="UP000366051">
    <property type="component" value="Chromosome"/>
</dbReference>
<name>A0A5Q2MXI7_9FIRM</name>
<keyword evidence="4" id="KW-1133">Transmembrane helix</keyword>
<evidence type="ECO:0000259" key="6">
    <source>
        <dbReference type="PROSITE" id="PS50885"/>
    </source>
</evidence>
<evidence type="ECO:0000256" key="3">
    <source>
        <dbReference type="PROSITE-ProRule" id="PRU00284"/>
    </source>
</evidence>
<protein>
    <submittedName>
        <fullName evidence="7">Methyl-accepting chemotaxis protein</fullName>
    </submittedName>
</protein>
<accession>A0A5Q2MXI7</accession>
<evidence type="ECO:0000313" key="8">
    <source>
        <dbReference type="Proteomes" id="UP000366051"/>
    </source>
</evidence>
<dbReference type="Gene3D" id="6.10.340.10">
    <property type="match status" value="1"/>
</dbReference>
<dbReference type="Gene3D" id="1.10.287.950">
    <property type="entry name" value="Methyl-accepting chemotaxis protein"/>
    <property type="match status" value="1"/>
</dbReference>
<keyword evidence="1 3" id="KW-0807">Transducer</keyword>
<evidence type="ECO:0000256" key="4">
    <source>
        <dbReference type="SAM" id="Phobius"/>
    </source>
</evidence>
<feature type="domain" description="HAMP" evidence="6">
    <location>
        <begin position="74"/>
        <end position="129"/>
    </location>
</feature>
<dbReference type="PROSITE" id="PS50111">
    <property type="entry name" value="CHEMOTAXIS_TRANSDUC_2"/>
    <property type="match status" value="1"/>
</dbReference>
<dbReference type="InterPro" id="IPR004089">
    <property type="entry name" value="MCPsignal_dom"/>
</dbReference>
<evidence type="ECO:0000259" key="5">
    <source>
        <dbReference type="PROSITE" id="PS50111"/>
    </source>
</evidence>
<evidence type="ECO:0000313" key="7">
    <source>
        <dbReference type="EMBL" id="QGG46581.1"/>
    </source>
</evidence>
<dbReference type="Pfam" id="PF00672">
    <property type="entry name" value="HAMP"/>
    <property type="match status" value="1"/>
</dbReference>
<dbReference type="Pfam" id="PF00015">
    <property type="entry name" value="MCPsignal"/>
    <property type="match status" value="1"/>
</dbReference>
<dbReference type="SMART" id="SM00304">
    <property type="entry name" value="HAMP"/>
    <property type="match status" value="1"/>
</dbReference>
<keyword evidence="4" id="KW-0472">Membrane</keyword>
<dbReference type="PROSITE" id="PS50885">
    <property type="entry name" value="HAMP"/>
    <property type="match status" value="1"/>
</dbReference>
<dbReference type="SMART" id="SM00283">
    <property type="entry name" value="MA"/>
    <property type="match status" value="1"/>
</dbReference>
<dbReference type="RefSeq" id="WP_162007856.1">
    <property type="nucleotide sequence ID" value="NZ_CP045875.1"/>
</dbReference>
<evidence type="ECO:0000256" key="2">
    <source>
        <dbReference type="ARBA" id="ARBA00029447"/>
    </source>
</evidence>
<keyword evidence="4" id="KW-0812">Transmembrane</keyword>
<dbReference type="GO" id="GO:0016020">
    <property type="term" value="C:membrane"/>
    <property type="evidence" value="ECO:0007669"/>
    <property type="project" value="InterPro"/>
</dbReference>
<proteinExistence type="inferred from homology"/>
<feature type="domain" description="Methyl-accepting transducer" evidence="5">
    <location>
        <begin position="148"/>
        <end position="405"/>
    </location>
</feature>
<dbReference type="InterPro" id="IPR003660">
    <property type="entry name" value="HAMP_dom"/>
</dbReference>
<dbReference type="PANTHER" id="PTHR32089:SF112">
    <property type="entry name" value="LYSOZYME-LIKE PROTEIN-RELATED"/>
    <property type="match status" value="1"/>
</dbReference>
<dbReference type="PANTHER" id="PTHR32089">
    <property type="entry name" value="METHYL-ACCEPTING CHEMOTAXIS PROTEIN MCPB"/>
    <property type="match status" value="1"/>
</dbReference>
<keyword evidence="8" id="KW-1185">Reference proteome</keyword>
<dbReference type="AlphaFoldDB" id="A0A5Q2MXI7"/>
<comment type="similarity">
    <text evidence="2">Belongs to the methyl-accepting chemotaxis (MCP) protein family.</text>
</comment>
<dbReference type="SUPFAM" id="SSF58104">
    <property type="entry name" value="Methyl-accepting chemotaxis protein (MCP) signaling domain"/>
    <property type="match status" value="1"/>
</dbReference>
<organism evidence="7 8">
    <name type="scientific">Heliorestis convoluta</name>
    <dbReference type="NCBI Taxonomy" id="356322"/>
    <lineage>
        <taxon>Bacteria</taxon>
        <taxon>Bacillati</taxon>
        <taxon>Bacillota</taxon>
        <taxon>Clostridia</taxon>
        <taxon>Eubacteriales</taxon>
        <taxon>Heliobacteriaceae</taxon>
        <taxon>Heliorestis</taxon>
    </lineage>
</organism>
<dbReference type="EMBL" id="CP045875">
    <property type="protein sequence ID" value="QGG46581.1"/>
    <property type="molecule type" value="Genomic_DNA"/>
</dbReference>
<feature type="transmembrane region" description="Helical" evidence="4">
    <location>
        <begin position="54"/>
        <end position="76"/>
    </location>
</feature>
<evidence type="ECO:0000256" key="1">
    <source>
        <dbReference type="ARBA" id="ARBA00023224"/>
    </source>
</evidence>
<reference evidence="8" key="1">
    <citation type="submission" date="2019-11" db="EMBL/GenBank/DDBJ databases">
        <title>Genome sequence of Heliorestis convoluta strain HH, an alkaliphilic and minimalistic phototrophic bacterium from a soda lake in Egypt.</title>
        <authorList>
            <person name="Dewey E.D."/>
            <person name="Stokes L.M."/>
            <person name="Burchell B.M."/>
            <person name="Shaffer K.N."/>
            <person name="Huntington A.M."/>
            <person name="Baker J.M."/>
            <person name="Nadendla S."/>
            <person name="Giglio M.G."/>
            <person name="Touchman J.W."/>
            <person name="Blankenship R.E."/>
            <person name="Madigan M.T."/>
            <person name="Sattley W.M."/>
        </authorList>
    </citation>
    <scope>NUCLEOTIDE SEQUENCE [LARGE SCALE GENOMIC DNA]</scope>
    <source>
        <strain evidence="8">HH</strain>
    </source>
</reference>
<feature type="transmembrane region" description="Helical" evidence="4">
    <location>
        <begin position="21"/>
        <end position="42"/>
    </location>
</feature>
<dbReference type="KEGG" id="hcv:FTV88_0402"/>
<gene>
    <name evidence="7" type="ORF">FTV88_0402</name>
</gene>